<sequence>MPTYDHIDLQLHHRCDYAAFVFPPCPGFFPHALTPTPAFLHAGSLYSYPTTSVPCMRTFGPLFLISYGLNRDEDATEVAGGSFFDCQILSALLLPTAIYLLFLILSSPSFSLFHLLIFLQPRAFYVLRLPKLFIC</sequence>
<comment type="caution">
    <text evidence="3">The sequence shown here is derived from an EMBL/GenBank/DDBJ whole genome shotgun (WGS) entry which is preliminary data.</text>
</comment>
<dbReference type="EMBL" id="JARKIF010000007">
    <property type="protein sequence ID" value="KAJ7634384.1"/>
    <property type="molecule type" value="Genomic_DNA"/>
</dbReference>
<keyword evidence="1" id="KW-1133">Transmembrane helix</keyword>
<keyword evidence="1" id="KW-0812">Transmembrane</keyword>
<accession>A0AAD7B8B9</accession>
<dbReference type="Proteomes" id="UP001221142">
    <property type="component" value="Unassembled WGS sequence"/>
</dbReference>
<proteinExistence type="predicted"/>
<dbReference type="AlphaFoldDB" id="A0AAD7B8B9"/>
<evidence type="ECO:0000313" key="4">
    <source>
        <dbReference type="EMBL" id="KAJ7634384.1"/>
    </source>
</evidence>
<organism evidence="3 5">
    <name type="scientific">Roridomyces roridus</name>
    <dbReference type="NCBI Taxonomy" id="1738132"/>
    <lineage>
        <taxon>Eukaryota</taxon>
        <taxon>Fungi</taxon>
        <taxon>Dikarya</taxon>
        <taxon>Basidiomycota</taxon>
        <taxon>Agaricomycotina</taxon>
        <taxon>Agaricomycetes</taxon>
        <taxon>Agaricomycetidae</taxon>
        <taxon>Agaricales</taxon>
        <taxon>Marasmiineae</taxon>
        <taxon>Mycenaceae</taxon>
        <taxon>Roridomyces</taxon>
    </lineage>
</organism>
<evidence type="ECO:0000313" key="5">
    <source>
        <dbReference type="Proteomes" id="UP001221142"/>
    </source>
</evidence>
<keyword evidence="5" id="KW-1185">Reference proteome</keyword>
<evidence type="ECO:0000313" key="3">
    <source>
        <dbReference type="EMBL" id="KAJ7612781.1"/>
    </source>
</evidence>
<evidence type="ECO:0000313" key="2">
    <source>
        <dbReference type="EMBL" id="KAJ7606705.1"/>
    </source>
</evidence>
<gene>
    <name evidence="4" type="ORF">FB45DRAFT_1025335</name>
    <name evidence="3" type="ORF">FB45DRAFT_1036992</name>
    <name evidence="2" type="ORF">FB45DRAFT_1040947</name>
</gene>
<evidence type="ECO:0000256" key="1">
    <source>
        <dbReference type="SAM" id="Phobius"/>
    </source>
</evidence>
<name>A0AAD7B8B9_9AGAR</name>
<protein>
    <submittedName>
        <fullName evidence="3">Uncharacterized protein</fullName>
    </submittedName>
</protein>
<feature type="transmembrane region" description="Helical" evidence="1">
    <location>
        <begin position="97"/>
        <end position="119"/>
    </location>
</feature>
<dbReference type="EMBL" id="JARKIF010000030">
    <property type="protein sequence ID" value="KAJ7612781.1"/>
    <property type="molecule type" value="Genomic_DNA"/>
</dbReference>
<dbReference type="EMBL" id="JARKIF010000055">
    <property type="protein sequence ID" value="KAJ7606705.1"/>
    <property type="molecule type" value="Genomic_DNA"/>
</dbReference>
<keyword evidence="1" id="KW-0472">Membrane</keyword>
<reference evidence="3" key="1">
    <citation type="submission" date="2023-03" db="EMBL/GenBank/DDBJ databases">
        <title>Massive genome expansion in bonnet fungi (Mycena s.s.) driven by repeated elements and novel gene families across ecological guilds.</title>
        <authorList>
            <consortium name="Lawrence Berkeley National Laboratory"/>
            <person name="Harder C.B."/>
            <person name="Miyauchi S."/>
            <person name="Viragh M."/>
            <person name="Kuo A."/>
            <person name="Thoen E."/>
            <person name="Andreopoulos B."/>
            <person name="Lu D."/>
            <person name="Skrede I."/>
            <person name="Drula E."/>
            <person name="Henrissat B."/>
            <person name="Morin E."/>
            <person name="Kohler A."/>
            <person name="Barry K."/>
            <person name="LaButti K."/>
            <person name="Morin E."/>
            <person name="Salamov A."/>
            <person name="Lipzen A."/>
            <person name="Mereny Z."/>
            <person name="Hegedus B."/>
            <person name="Baldrian P."/>
            <person name="Stursova M."/>
            <person name="Weitz H."/>
            <person name="Taylor A."/>
            <person name="Grigoriev I.V."/>
            <person name="Nagy L.G."/>
            <person name="Martin F."/>
            <person name="Kauserud H."/>
        </authorList>
    </citation>
    <scope>NUCLEOTIDE SEQUENCE</scope>
    <source>
        <strain evidence="3">9284</strain>
    </source>
</reference>